<keyword evidence="2" id="KW-1185">Reference proteome</keyword>
<protein>
    <recommendedName>
        <fullName evidence="3">Condensation domain-containing protein</fullName>
    </recommendedName>
</protein>
<dbReference type="OrthoDB" id="7938147at2"/>
<reference evidence="1 2" key="1">
    <citation type="journal article" date="2015" name="Genome Announc.">
        <title>Genome Assemblies of Three Soil-Associated Devosia species: D. insulae, D. limi, and D. soli.</title>
        <authorList>
            <person name="Hassan Y.I."/>
            <person name="Lepp D."/>
            <person name="Zhou T."/>
        </authorList>
    </citation>
    <scope>NUCLEOTIDE SEQUENCE [LARGE SCALE GENOMIC DNA]</scope>
    <source>
        <strain evidence="1 2">DS-56</strain>
    </source>
</reference>
<evidence type="ECO:0000313" key="1">
    <source>
        <dbReference type="EMBL" id="OEO29835.1"/>
    </source>
</evidence>
<name>A0A1E5XMN8_9HYPH</name>
<dbReference type="AlphaFoldDB" id="A0A1E5XMN8"/>
<dbReference type="RefSeq" id="WP_069910931.1">
    <property type="nucleotide sequence ID" value="NZ_LAJE02000253.1"/>
</dbReference>
<gene>
    <name evidence="1" type="ORF">VW23_024065</name>
</gene>
<sequence length="438" mass="49326">MKSFSSSSFASNHAEALDLAFAAVQKNPQALFTNFQWFLYTGKDTIFFTAFSKEKFDKQKLKELVAQVVALAPQLTHGFVGARPGHPFTESQLDAITSVELVDSFDGYPDKWLSKSADIFDHPDLPLFRFMAATLKDGPDAQGRISVIQVRAAHCVLEGSDSALLSRSQTANHGIQSNKDNKVSFGARFKGALQAGIGVSLHLFFAHIMSPPDKPFGFKTLPLRRDRLRRLASRLGVRQRSLYFAIVTHALHSDTDRRLNEAVIAAAYTMLDTRRTDADDDFFRVRALQAKFPYKADFVEYVRSVDDVVSQIENKDITAFQTQIMALFAMHRKLHSWFPFLYGPRFWRFSGRVDTVLTLVPPHRTLGPVTQWMMEPIYCGAYHPASNIATFCPGREYMTVNFVMEQRHIDAVERIEPLIAKIEALDLPEPVKGVGVEA</sequence>
<accession>A0A1E5XMN8</accession>
<comment type="caution">
    <text evidence="1">The sequence shown here is derived from an EMBL/GenBank/DDBJ whole genome shotgun (WGS) entry which is preliminary data.</text>
</comment>
<dbReference type="Proteomes" id="UP000095463">
    <property type="component" value="Unassembled WGS sequence"/>
</dbReference>
<dbReference type="EMBL" id="LAJE02000253">
    <property type="protein sequence ID" value="OEO29835.1"/>
    <property type="molecule type" value="Genomic_DNA"/>
</dbReference>
<organism evidence="1 2">
    <name type="scientific">Devosia insulae DS-56</name>
    <dbReference type="NCBI Taxonomy" id="1116389"/>
    <lineage>
        <taxon>Bacteria</taxon>
        <taxon>Pseudomonadati</taxon>
        <taxon>Pseudomonadota</taxon>
        <taxon>Alphaproteobacteria</taxon>
        <taxon>Hyphomicrobiales</taxon>
        <taxon>Devosiaceae</taxon>
        <taxon>Devosia</taxon>
    </lineage>
</organism>
<evidence type="ECO:0000313" key="2">
    <source>
        <dbReference type="Proteomes" id="UP000095463"/>
    </source>
</evidence>
<evidence type="ECO:0008006" key="3">
    <source>
        <dbReference type="Google" id="ProtNLM"/>
    </source>
</evidence>
<proteinExistence type="predicted"/>